<evidence type="ECO:0000256" key="1">
    <source>
        <dbReference type="ARBA" id="ARBA00006243"/>
    </source>
</evidence>
<gene>
    <name evidence="4" type="ORF">Z969_05470</name>
</gene>
<comment type="caution">
    <text evidence="4">The sequence shown here is derived from an EMBL/GenBank/DDBJ whole genome shotgun (WGS) entry which is preliminary data.</text>
</comment>
<protein>
    <submittedName>
        <fullName evidence="4">AIR synthase</fullName>
    </submittedName>
</protein>
<dbReference type="PANTHER" id="PTHR30303:SF4">
    <property type="entry name" value="HYDROGENASE EXPRESSION_FORMATION PROTEIN HYPE"/>
    <property type="match status" value="1"/>
</dbReference>
<dbReference type="PANTHER" id="PTHR30303">
    <property type="entry name" value="HYDROGENASE ISOENZYMES FORMATION PROTEIN HYPE"/>
    <property type="match status" value="1"/>
</dbReference>
<reference evidence="4 5" key="1">
    <citation type="submission" date="2014-01" db="EMBL/GenBank/DDBJ databases">
        <title>Plasmidome dynamics in the species complex Clostridium novyi sensu lato converts strains of independent lineages into distinctly different pathogens.</title>
        <authorList>
            <person name="Skarin H."/>
            <person name="Segerman B."/>
        </authorList>
    </citation>
    <scope>NUCLEOTIDE SEQUENCE [LARGE SCALE GENOMIC DNA]</scope>
    <source>
        <strain evidence="4 5">4570</strain>
    </source>
</reference>
<dbReference type="Gene3D" id="3.30.1330.10">
    <property type="entry name" value="PurM-like, N-terminal domain"/>
    <property type="match status" value="1"/>
</dbReference>
<dbReference type="InterPro" id="IPR011854">
    <property type="entry name" value="HypE"/>
</dbReference>
<organism evidence="4 5">
    <name type="scientific">Clostridium novyi A str. 4570</name>
    <dbReference type="NCBI Taxonomy" id="1444290"/>
    <lineage>
        <taxon>Bacteria</taxon>
        <taxon>Bacillati</taxon>
        <taxon>Bacillota</taxon>
        <taxon>Clostridia</taxon>
        <taxon>Eubacteriales</taxon>
        <taxon>Clostridiaceae</taxon>
        <taxon>Clostridium</taxon>
    </lineage>
</organism>
<dbReference type="InterPro" id="IPR036676">
    <property type="entry name" value="PurM-like_C_sf"/>
</dbReference>
<sequence>MKTGKLEWKDLKSIINENRGIKREEVRIRSGIGEDCSVVDFGENECVLSTDPITGAISNIGKLAVHINCNDVASSGVEPLGILVTILVPPSSSLEDIKNIMKEISEETKALNVEILGGHTEVTDAVNKIIVSCTVIGKTKSGKAVATGGAKESDDIIVTKELCLEGTSILVNDYCERARAVLTEEEINEAKSYINYISVIKEGKISGEFGVNSMHDITEGGLLGALWEVSEGSGLGFRIYKDKLPITNITQKLCDLFNIDPLKFISSGSMLITCRNGQKLVEKLKENGIKASLVGKIIKEGKILVENEKEIKIHSVERDELFKI</sequence>
<comment type="similarity">
    <text evidence="1">Belongs to the HypE family.</text>
</comment>
<dbReference type="PIRSF" id="PIRSF005644">
    <property type="entry name" value="Hdrgns_mtr_HypE"/>
    <property type="match status" value="1"/>
</dbReference>
<dbReference type="Pfam" id="PF00586">
    <property type="entry name" value="AIRS"/>
    <property type="match status" value="1"/>
</dbReference>
<evidence type="ECO:0000313" key="5">
    <source>
        <dbReference type="Proteomes" id="UP000030016"/>
    </source>
</evidence>
<accession>A0AA89CNJ7</accession>
<dbReference type="AlphaFoldDB" id="A0AA89CNJ7"/>
<dbReference type="RefSeq" id="WP_039249568.1">
    <property type="nucleotide sequence ID" value="NZ_JDRX01000009.1"/>
</dbReference>
<evidence type="ECO:0000259" key="3">
    <source>
        <dbReference type="Pfam" id="PF02769"/>
    </source>
</evidence>
<dbReference type="SUPFAM" id="SSF55326">
    <property type="entry name" value="PurM N-terminal domain-like"/>
    <property type="match status" value="1"/>
</dbReference>
<dbReference type="GO" id="GO:0051604">
    <property type="term" value="P:protein maturation"/>
    <property type="evidence" value="ECO:0007669"/>
    <property type="project" value="TreeGrafter"/>
</dbReference>
<dbReference type="EMBL" id="JDRX01000009">
    <property type="protein sequence ID" value="KGN02374.1"/>
    <property type="molecule type" value="Genomic_DNA"/>
</dbReference>
<dbReference type="SUPFAM" id="SSF56042">
    <property type="entry name" value="PurM C-terminal domain-like"/>
    <property type="match status" value="1"/>
</dbReference>
<dbReference type="Proteomes" id="UP000030016">
    <property type="component" value="Unassembled WGS sequence"/>
</dbReference>
<dbReference type="Gene3D" id="3.90.650.10">
    <property type="entry name" value="PurM-like C-terminal domain"/>
    <property type="match status" value="1"/>
</dbReference>
<dbReference type="InterPro" id="IPR036921">
    <property type="entry name" value="PurM-like_N_sf"/>
</dbReference>
<proteinExistence type="inferred from homology"/>
<dbReference type="CDD" id="cd06061">
    <property type="entry name" value="PurM-like1"/>
    <property type="match status" value="1"/>
</dbReference>
<dbReference type="Pfam" id="PF02769">
    <property type="entry name" value="AIRS_C"/>
    <property type="match status" value="1"/>
</dbReference>
<dbReference type="InterPro" id="IPR016188">
    <property type="entry name" value="PurM-like_N"/>
</dbReference>
<dbReference type="InterPro" id="IPR010918">
    <property type="entry name" value="PurM-like_C_dom"/>
</dbReference>
<evidence type="ECO:0000259" key="2">
    <source>
        <dbReference type="Pfam" id="PF00586"/>
    </source>
</evidence>
<name>A0AA89CNJ7_CLONO</name>
<evidence type="ECO:0000313" key="4">
    <source>
        <dbReference type="EMBL" id="KGN02374.1"/>
    </source>
</evidence>
<feature type="domain" description="PurM-like N-terminal" evidence="2">
    <location>
        <begin position="33"/>
        <end position="138"/>
    </location>
</feature>
<feature type="domain" description="PurM-like C-terminal" evidence="3">
    <location>
        <begin position="196"/>
        <end position="302"/>
    </location>
</feature>